<evidence type="ECO:0000256" key="9">
    <source>
        <dbReference type="ARBA" id="ARBA00023150"/>
    </source>
</evidence>
<feature type="binding site" evidence="12">
    <location>
        <position position="63"/>
    </location>
    <ligand>
        <name>GTP</name>
        <dbReference type="ChEBI" id="CHEBI:37565"/>
    </ligand>
</feature>
<reference evidence="14 15" key="1">
    <citation type="submission" date="2020-08" db="EMBL/GenBank/DDBJ databases">
        <authorList>
            <person name="Liu C."/>
            <person name="Sun Q."/>
        </authorList>
    </citation>
    <scope>NUCLEOTIDE SEQUENCE [LARGE SCALE GENOMIC DNA]</scope>
    <source>
        <strain evidence="14 15">NSJ-8</strain>
    </source>
</reference>
<dbReference type="SUPFAM" id="SSF102114">
    <property type="entry name" value="Radical SAM enzymes"/>
    <property type="match status" value="1"/>
</dbReference>
<evidence type="ECO:0000256" key="10">
    <source>
        <dbReference type="ARBA" id="ARBA00023239"/>
    </source>
</evidence>
<dbReference type="GO" id="GO:0006777">
    <property type="term" value="P:Mo-molybdopterin cofactor biosynthetic process"/>
    <property type="evidence" value="ECO:0007669"/>
    <property type="project" value="UniProtKB-UniRule"/>
</dbReference>
<keyword evidence="15" id="KW-1185">Reference proteome</keyword>
<dbReference type="InterPro" id="IPR010505">
    <property type="entry name" value="MoaA_twitch"/>
</dbReference>
<keyword evidence="10 12" id="KW-0456">Lyase</keyword>
<keyword evidence="7 12" id="KW-0411">Iron-sulfur</keyword>
<gene>
    <name evidence="12 14" type="primary">moaA</name>
    <name evidence="14" type="ORF">H9Q77_10080</name>
</gene>
<feature type="binding site" evidence="12">
    <location>
        <position position="20"/>
    </location>
    <ligand>
        <name>[4Fe-4S] cluster</name>
        <dbReference type="ChEBI" id="CHEBI:49883"/>
        <label>1</label>
        <note>4Fe-4S-S-AdoMet</note>
    </ligand>
</feature>
<dbReference type="EMBL" id="CP060633">
    <property type="protein sequence ID" value="QNM01470.1"/>
    <property type="molecule type" value="Genomic_DNA"/>
</dbReference>
<dbReference type="GO" id="GO:0061798">
    <property type="term" value="F:GTP 3',8'-cyclase activity"/>
    <property type="evidence" value="ECO:0007669"/>
    <property type="project" value="UniProtKB-UniRule"/>
</dbReference>
<keyword evidence="4 12" id="KW-0479">Metal-binding</keyword>
<feature type="binding site" evidence="12">
    <location>
        <position position="27"/>
    </location>
    <ligand>
        <name>[4Fe-4S] cluster</name>
        <dbReference type="ChEBI" id="CHEBI:49883"/>
        <label>1</label>
        <note>4Fe-4S-S-AdoMet</note>
    </ligand>
</feature>
<sequence>MQDGLGREIDYLRISVTDKCNLRCRYCMPPQGITPLAHEEILTLEEIFRLVGIMEQLGIRKVRLTGGEPMVRKNLSWLVEQIHGLPGIREIAMTTNGTLFAPQAEIYREAGLTAVNISLDTLDPERFRCITGCDRADRAAGVDSVLRAIDAALEQQLRVKINCVPCVEMNGEDMEGIAALAADRPVDVRFIELMPIGCGKDYTGISSEEILRRLERRFGAAIAVPGKSPLAVAGRAAAPYEKPDGPAECYQFPGFSGRIGFISPISHKFCRECNRVRLTCEGRLKLCLHYDRGLELKPLLRSGALDEEIRGRILAAVREKPSEHHFREKAADGGLTDGAEEQRKMVQIGG</sequence>
<dbReference type="GO" id="GO:0051539">
    <property type="term" value="F:4 iron, 4 sulfur cluster binding"/>
    <property type="evidence" value="ECO:0007669"/>
    <property type="project" value="UniProtKB-UniRule"/>
</dbReference>
<dbReference type="InterPro" id="IPR007197">
    <property type="entry name" value="rSAM"/>
</dbReference>
<keyword evidence="9 12" id="KW-0501">Molybdenum cofactor biosynthesis</keyword>
<accession>A0A7G9FSD8</accession>
<dbReference type="InterPro" id="IPR000385">
    <property type="entry name" value="MoaA_NifB_PqqE_Fe-S-bd_CS"/>
</dbReference>
<dbReference type="HAMAP" id="MF_01225_B">
    <property type="entry name" value="MoaA_B"/>
    <property type="match status" value="1"/>
</dbReference>
<dbReference type="Gene3D" id="3.20.20.70">
    <property type="entry name" value="Aldolase class I"/>
    <property type="match status" value="1"/>
</dbReference>
<dbReference type="GO" id="GO:1904047">
    <property type="term" value="F:S-adenosyl-L-methionine binding"/>
    <property type="evidence" value="ECO:0007669"/>
    <property type="project" value="UniProtKB-UniRule"/>
</dbReference>
<keyword evidence="3 12" id="KW-0949">S-adenosyl-L-methionine</keyword>
<feature type="binding site" evidence="12">
    <location>
        <position position="26"/>
    </location>
    <ligand>
        <name>S-adenosyl-L-methionine</name>
        <dbReference type="ChEBI" id="CHEBI:59789"/>
    </ligand>
</feature>
<organism evidence="14 15">
    <name type="scientific">Simiaoa sunii</name>
    <dbReference type="NCBI Taxonomy" id="2763672"/>
    <lineage>
        <taxon>Bacteria</taxon>
        <taxon>Bacillati</taxon>
        <taxon>Bacillota</taxon>
        <taxon>Clostridia</taxon>
        <taxon>Lachnospirales</taxon>
        <taxon>Lachnospiraceae</taxon>
        <taxon>Simiaoa</taxon>
    </lineage>
</organism>
<dbReference type="SFLD" id="SFLDS00029">
    <property type="entry name" value="Radical_SAM"/>
    <property type="match status" value="1"/>
</dbReference>
<feature type="binding site" evidence="12">
    <location>
        <position position="94"/>
    </location>
    <ligand>
        <name>GTP</name>
        <dbReference type="ChEBI" id="CHEBI:37565"/>
    </ligand>
</feature>
<dbReference type="SFLD" id="SFLDG01383">
    <property type="entry name" value="cyclic_pyranopterin_phosphate"/>
    <property type="match status" value="1"/>
</dbReference>
<evidence type="ECO:0000256" key="5">
    <source>
        <dbReference type="ARBA" id="ARBA00022741"/>
    </source>
</evidence>
<feature type="binding site" evidence="12">
    <location>
        <begin position="275"/>
        <end position="277"/>
    </location>
    <ligand>
        <name>GTP</name>
        <dbReference type="ChEBI" id="CHEBI:37565"/>
    </ligand>
</feature>
<feature type="domain" description="Radical SAM core" evidence="13">
    <location>
        <begin position="4"/>
        <end position="221"/>
    </location>
</feature>
<feature type="binding site" evidence="12">
    <location>
        <position position="13"/>
    </location>
    <ligand>
        <name>GTP</name>
        <dbReference type="ChEBI" id="CHEBI:37565"/>
    </ligand>
</feature>
<dbReference type="RefSeq" id="WP_249325396.1">
    <property type="nucleotide sequence ID" value="NZ_CP060633.1"/>
</dbReference>
<evidence type="ECO:0000256" key="2">
    <source>
        <dbReference type="ARBA" id="ARBA00022485"/>
    </source>
</evidence>
<comment type="catalytic activity">
    <reaction evidence="11 12">
        <text>GTP + AH2 + S-adenosyl-L-methionine = (8S)-3',8-cyclo-7,8-dihydroguanosine 5'-triphosphate + 5'-deoxyadenosine + L-methionine + A + H(+)</text>
        <dbReference type="Rhea" id="RHEA:49576"/>
        <dbReference type="ChEBI" id="CHEBI:13193"/>
        <dbReference type="ChEBI" id="CHEBI:15378"/>
        <dbReference type="ChEBI" id="CHEBI:17319"/>
        <dbReference type="ChEBI" id="CHEBI:17499"/>
        <dbReference type="ChEBI" id="CHEBI:37565"/>
        <dbReference type="ChEBI" id="CHEBI:57844"/>
        <dbReference type="ChEBI" id="CHEBI:59789"/>
        <dbReference type="ChEBI" id="CHEBI:131766"/>
        <dbReference type="EC" id="4.1.99.22"/>
    </reaction>
</comment>
<keyword evidence="6 12" id="KW-0408">Iron</keyword>
<evidence type="ECO:0000256" key="11">
    <source>
        <dbReference type="ARBA" id="ARBA00048697"/>
    </source>
</evidence>
<dbReference type="GO" id="GO:0005525">
    <property type="term" value="F:GTP binding"/>
    <property type="evidence" value="ECO:0007669"/>
    <property type="project" value="UniProtKB-UniRule"/>
</dbReference>
<dbReference type="PROSITE" id="PS01305">
    <property type="entry name" value="MOAA_NIFB_PQQE"/>
    <property type="match status" value="1"/>
</dbReference>
<comment type="cofactor">
    <cofactor evidence="12">
        <name>[4Fe-4S] cluster</name>
        <dbReference type="ChEBI" id="CHEBI:49883"/>
    </cofactor>
    <text evidence="12">Binds 2 [4Fe-4S] clusters. Binds 1 [4Fe-4S] cluster coordinated with 3 cysteines and an exchangeable S-adenosyl-L-methionine and 1 [4Fe-4S] cluster coordinated with 3 cysteines and the GTP-derived substrate.</text>
</comment>
<evidence type="ECO:0000256" key="4">
    <source>
        <dbReference type="ARBA" id="ARBA00022723"/>
    </source>
</evidence>
<evidence type="ECO:0000256" key="3">
    <source>
        <dbReference type="ARBA" id="ARBA00022691"/>
    </source>
</evidence>
<evidence type="ECO:0000259" key="13">
    <source>
        <dbReference type="PROSITE" id="PS51918"/>
    </source>
</evidence>
<evidence type="ECO:0000313" key="15">
    <source>
        <dbReference type="Proteomes" id="UP000515981"/>
    </source>
</evidence>
<dbReference type="CDD" id="cd21117">
    <property type="entry name" value="Twitch_MoaA"/>
    <property type="match status" value="1"/>
</dbReference>
<keyword evidence="5 12" id="KW-0547">Nucleotide-binding</keyword>
<dbReference type="EC" id="4.1.99.22" evidence="1 12"/>
<dbReference type="InterPro" id="IPR013785">
    <property type="entry name" value="Aldolase_TIM"/>
</dbReference>
<comment type="pathway">
    <text evidence="12">Cofactor biosynthesis; molybdopterin biosynthesis.</text>
</comment>
<dbReference type="NCBIfam" id="TIGR02666">
    <property type="entry name" value="moaA"/>
    <property type="match status" value="1"/>
</dbReference>
<comment type="subunit">
    <text evidence="12">Monomer and homodimer.</text>
</comment>
<dbReference type="GO" id="GO:0046872">
    <property type="term" value="F:metal ion binding"/>
    <property type="evidence" value="ECO:0007669"/>
    <property type="project" value="UniProtKB-KW"/>
</dbReference>
<feature type="binding site" evidence="12">
    <location>
        <position position="287"/>
    </location>
    <ligand>
        <name>[4Fe-4S] cluster</name>
        <dbReference type="ChEBI" id="CHEBI:49883"/>
        <label>2</label>
        <note>4Fe-4S-substrate</note>
    </ligand>
</feature>
<evidence type="ECO:0000256" key="8">
    <source>
        <dbReference type="ARBA" id="ARBA00023134"/>
    </source>
</evidence>
<feature type="binding site" evidence="12">
    <location>
        <position position="273"/>
    </location>
    <ligand>
        <name>[4Fe-4S] cluster</name>
        <dbReference type="ChEBI" id="CHEBI:49883"/>
        <label>2</label>
        <note>4Fe-4S-substrate</note>
    </ligand>
</feature>
<dbReference type="Pfam" id="PF04055">
    <property type="entry name" value="Radical_SAM"/>
    <property type="match status" value="1"/>
</dbReference>
<dbReference type="GO" id="GO:0061799">
    <property type="term" value="F:cyclic pyranopterin monophosphate synthase activity"/>
    <property type="evidence" value="ECO:0007669"/>
    <property type="project" value="TreeGrafter"/>
</dbReference>
<dbReference type="SMART" id="SM00729">
    <property type="entry name" value="Elp3"/>
    <property type="match status" value="1"/>
</dbReference>
<feature type="binding site" evidence="12">
    <location>
        <position position="118"/>
    </location>
    <ligand>
        <name>S-adenosyl-L-methionine</name>
        <dbReference type="ChEBI" id="CHEBI:59789"/>
    </ligand>
</feature>
<dbReference type="UniPathway" id="UPA00344"/>
<dbReference type="SFLD" id="SFLDG01067">
    <property type="entry name" value="SPASM/twitch_domain_containing"/>
    <property type="match status" value="1"/>
</dbReference>
<evidence type="ECO:0000256" key="7">
    <source>
        <dbReference type="ARBA" id="ARBA00023014"/>
    </source>
</evidence>
<dbReference type="PANTHER" id="PTHR22960:SF0">
    <property type="entry name" value="MOLYBDENUM COFACTOR BIOSYNTHESIS PROTEIN 1"/>
    <property type="match status" value="1"/>
</dbReference>
<evidence type="ECO:0000256" key="12">
    <source>
        <dbReference type="HAMAP-Rule" id="MF_01225"/>
    </source>
</evidence>
<protein>
    <recommendedName>
        <fullName evidence="1 12">GTP 3',8-cyclase</fullName>
        <ecNumber evidence="1 12">4.1.99.22</ecNumber>
    </recommendedName>
    <alternativeName>
        <fullName evidence="12">Molybdenum cofactor biosynthesis protein A</fullName>
    </alternativeName>
</protein>
<comment type="function">
    <text evidence="12">Catalyzes the cyclization of GTP to (8S)-3',8-cyclo-7,8-dihydroguanosine 5'-triphosphate.</text>
</comment>
<dbReference type="InterPro" id="IPR050105">
    <property type="entry name" value="MoCo_biosynth_MoaA/MoaC"/>
</dbReference>
<dbReference type="InterPro" id="IPR040064">
    <property type="entry name" value="MoaA-like"/>
</dbReference>
<dbReference type="KEGG" id="ssun:H9Q77_10080"/>
<proteinExistence type="inferred from homology"/>
<name>A0A7G9FSD8_9FIRM</name>
<keyword evidence="2 12" id="KW-0004">4Fe-4S</keyword>
<dbReference type="SFLD" id="SFLDG01386">
    <property type="entry name" value="main_SPASM_domain-containing"/>
    <property type="match status" value="1"/>
</dbReference>
<feature type="binding site" evidence="12">
    <location>
        <position position="67"/>
    </location>
    <ligand>
        <name>S-adenosyl-L-methionine</name>
        <dbReference type="ChEBI" id="CHEBI:59789"/>
    </ligand>
</feature>
<dbReference type="PROSITE" id="PS51918">
    <property type="entry name" value="RADICAL_SAM"/>
    <property type="match status" value="1"/>
</dbReference>
<dbReference type="Proteomes" id="UP000515981">
    <property type="component" value="Chromosome"/>
</dbReference>
<dbReference type="PANTHER" id="PTHR22960">
    <property type="entry name" value="MOLYBDOPTERIN COFACTOR SYNTHESIS PROTEIN A"/>
    <property type="match status" value="1"/>
</dbReference>
<dbReference type="InterPro" id="IPR013483">
    <property type="entry name" value="MoaA"/>
</dbReference>
<evidence type="ECO:0000256" key="1">
    <source>
        <dbReference type="ARBA" id="ARBA00012167"/>
    </source>
</evidence>
<dbReference type="AlphaFoldDB" id="A0A7G9FSD8"/>
<dbReference type="InterPro" id="IPR058240">
    <property type="entry name" value="rSAM_sf"/>
</dbReference>
<feature type="binding site" evidence="12">
    <location>
        <position position="24"/>
    </location>
    <ligand>
        <name>[4Fe-4S] cluster</name>
        <dbReference type="ChEBI" id="CHEBI:49883"/>
        <label>1</label>
        <note>4Fe-4S-S-AdoMet</note>
    </ligand>
</feature>
<keyword evidence="8 12" id="KW-0342">GTP-binding</keyword>
<evidence type="ECO:0000313" key="14">
    <source>
        <dbReference type="EMBL" id="QNM01470.1"/>
    </source>
</evidence>
<comment type="similarity">
    <text evidence="12">Belongs to the radical SAM superfamily. MoaA family.</text>
</comment>
<feature type="binding site" evidence="12">
    <location>
        <position position="270"/>
    </location>
    <ligand>
        <name>[4Fe-4S] cluster</name>
        <dbReference type="ChEBI" id="CHEBI:49883"/>
        <label>2</label>
        <note>4Fe-4S-substrate</note>
    </ligand>
</feature>
<dbReference type="Pfam" id="PF06463">
    <property type="entry name" value="Mob_synth_C"/>
    <property type="match status" value="1"/>
</dbReference>
<evidence type="ECO:0000256" key="6">
    <source>
        <dbReference type="ARBA" id="ARBA00023004"/>
    </source>
</evidence>
<dbReference type="InterPro" id="IPR006638">
    <property type="entry name" value="Elp3/MiaA/NifB-like_rSAM"/>
</dbReference>
<feature type="binding site" evidence="12">
    <location>
        <position position="194"/>
    </location>
    <ligand>
        <name>S-adenosyl-L-methionine</name>
        <dbReference type="ChEBI" id="CHEBI:59789"/>
    </ligand>
</feature>
<feature type="binding site" evidence="12">
    <location>
        <position position="160"/>
    </location>
    <ligand>
        <name>GTP</name>
        <dbReference type="ChEBI" id="CHEBI:37565"/>
    </ligand>
</feature>
<dbReference type="CDD" id="cd01335">
    <property type="entry name" value="Radical_SAM"/>
    <property type="match status" value="1"/>
</dbReference>